<dbReference type="Pfam" id="PF00392">
    <property type="entry name" value="GntR"/>
    <property type="match status" value="1"/>
</dbReference>
<evidence type="ECO:0000256" key="3">
    <source>
        <dbReference type="ARBA" id="ARBA00023163"/>
    </source>
</evidence>
<dbReference type="PANTHER" id="PTHR44846">
    <property type="entry name" value="MANNOSYL-D-GLYCERATE TRANSPORT/METABOLISM SYSTEM REPRESSOR MNGR-RELATED"/>
    <property type="match status" value="1"/>
</dbReference>
<dbReference type="PANTHER" id="PTHR44846:SF1">
    <property type="entry name" value="MANNOSYL-D-GLYCERATE TRANSPORT_METABOLISM SYSTEM REPRESSOR MNGR-RELATED"/>
    <property type="match status" value="1"/>
</dbReference>
<evidence type="ECO:0000256" key="1">
    <source>
        <dbReference type="ARBA" id="ARBA00023015"/>
    </source>
</evidence>
<dbReference type="Proteomes" id="UP000233375">
    <property type="component" value="Unassembled WGS sequence"/>
</dbReference>
<dbReference type="InterPro" id="IPR011663">
    <property type="entry name" value="UTRA"/>
</dbReference>
<organism evidence="5 6">
    <name type="scientific">Niallia nealsonii</name>
    <dbReference type="NCBI Taxonomy" id="115979"/>
    <lineage>
        <taxon>Bacteria</taxon>
        <taxon>Bacillati</taxon>
        <taxon>Bacillota</taxon>
        <taxon>Bacilli</taxon>
        <taxon>Bacillales</taxon>
        <taxon>Bacillaceae</taxon>
        <taxon>Niallia</taxon>
    </lineage>
</organism>
<protein>
    <submittedName>
        <fullName evidence="5">GntR family transcriptional regulator</fullName>
    </submittedName>
</protein>
<dbReference type="SMART" id="SM00866">
    <property type="entry name" value="UTRA"/>
    <property type="match status" value="1"/>
</dbReference>
<dbReference type="Gene3D" id="3.40.1410.10">
    <property type="entry name" value="Chorismate lyase-like"/>
    <property type="match status" value="1"/>
</dbReference>
<dbReference type="InterPro" id="IPR000524">
    <property type="entry name" value="Tscrpt_reg_HTH_GntR"/>
</dbReference>
<dbReference type="AlphaFoldDB" id="A0A2N0Z778"/>
<dbReference type="Pfam" id="PF07702">
    <property type="entry name" value="UTRA"/>
    <property type="match status" value="1"/>
</dbReference>
<feature type="domain" description="HTH gntR-type" evidence="4">
    <location>
        <begin position="8"/>
        <end position="76"/>
    </location>
</feature>
<reference evidence="5 6" key="1">
    <citation type="journal article" date="2003" name="Int. J. Syst. Evol. Microbiol.">
        <title>Bacillus nealsonii sp. nov., isolated from a spacecraft-assembly facility, whose spores are gamma-radiation resistant.</title>
        <authorList>
            <person name="Venkateswaran K."/>
            <person name="Kempf M."/>
            <person name="Chen F."/>
            <person name="Satomi M."/>
            <person name="Nicholson W."/>
            <person name="Kern R."/>
        </authorList>
    </citation>
    <scope>NUCLEOTIDE SEQUENCE [LARGE SCALE GENOMIC DNA]</scope>
    <source>
        <strain evidence="5 6">FO-92</strain>
    </source>
</reference>
<dbReference type="PROSITE" id="PS50949">
    <property type="entry name" value="HTH_GNTR"/>
    <property type="match status" value="1"/>
</dbReference>
<dbReference type="InterPro" id="IPR050679">
    <property type="entry name" value="Bact_HTH_transcr_reg"/>
</dbReference>
<evidence type="ECO:0000313" key="6">
    <source>
        <dbReference type="Proteomes" id="UP000233375"/>
    </source>
</evidence>
<dbReference type="GO" id="GO:0003700">
    <property type="term" value="F:DNA-binding transcription factor activity"/>
    <property type="evidence" value="ECO:0007669"/>
    <property type="project" value="InterPro"/>
</dbReference>
<keyword evidence="2" id="KW-0238">DNA-binding</keyword>
<evidence type="ECO:0000256" key="2">
    <source>
        <dbReference type="ARBA" id="ARBA00023125"/>
    </source>
</evidence>
<evidence type="ECO:0000313" key="5">
    <source>
        <dbReference type="EMBL" id="PKG25360.1"/>
    </source>
</evidence>
<dbReference type="Gene3D" id="1.10.10.10">
    <property type="entry name" value="Winged helix-like DNA-binding domain superfamily/Winged helix DNA-binding domain"/>
    <property type="match status" value="1"/>
</dbReference>
<dbReference type="GO" id="GO:0003677">
    <property type="term" value="F:DNA binding"/>
    <property type="evidence" value="ECO:0007669"/>
    <property type="project" value="UniProtKB-KW"/>
</dbReference>
<dbReference type="RefSeq" id="WP_101175465.1">
    <property type="nucleotide sequence ID" value="NZ_PISE01000004.1"/>
</dbReference>
<name>A0A2N0Z778_9BACI</name>
<dbReference type="EMBL" id="PISE01000004">
    <property type="protein sequence ID" value="PKG25360.1"/>
    <property type="molecule type" value="Genomic_DNA"/>
</dbReference>
<dbReference type="GO" id="GO:0045892">
    <property type="term" value="P:negative regulation of DNA-templated transcription"/>
    <property type="evidence" value="ECO:0007669"/>
    <property type="project" value="TreeGrafter"/>
</dbReference>
<dbReference type="SUPFAM" id="SSF64288">
    <property type="entry name" value="Chorismate lyase-like"/>
    <property type="match status" value="1"/>
</dbReference>
<proteinExistence type="predicted"/>
<evidence type="ECO:0000259" key="4">
    <source>
        <dbReference type="PROSITE" id="PS50949"/>
    </source>
</evidence>
<dbReference type="InterPro" id="IPR036388">
    <property type="entry name" value="WH-like_DNA-bd_sf"/>
</dbReference>
<accession>A0A2N0Z778</accession>
<dbReference type="InterPro" id="IPR036390">
    <property type="entry name" value="WH_DNA-bd_sf"/>
</dbReference>
<dbReference type="InterPro" id="IPR028978">
    <property type="entry name" value="Chorismate_lyase_/UTRA_dom_sf"/>
</dbReference>
<sequence>MLNNGSSIPLYLQLKQSIMEDIHHNIYLPGERLPTEPELCEKYKVSRITVRKAVLDLVEEGYLIKQQGKGTFVKQFKVKRELVAVNGYSEYMISAGITPHPKIISYAVKEATKDMAEKLNAPLNSHVLELKRLLYFDDEPLSYEISTYSLDLYSNLMQFVCENASMHKILKEYYGIIPACNNKILNVIFAEKETAEYLKCNVRDALYEIEKIAFDDKQMPIYHSVLYYITSHVSFTITSEFHSK</sequence>
<dbReference type="FunFam" id="1.10.10.10:FF:000079">
    <property type="entry name" value="GntR family transcriptional regulator"/>
    <property type="match status" value="1"/>
</dbReference>
<keyword evidence="6" id="KW-1185">Reference proteome</keyword>
<comment type="caution">
    <text evidence="5">The sequence shown here is derived from an EMBL/GenBank/DDBJ whole genome shotgun (WGS) entry which is preliminary data.</text>
</comment>
<dbReference type="OrthoDB" id="457376at2"/>
<dbReference type="CDD" id="cd07377">
    <property type="entry name" value="WHTH_GntR"/>
    <property type="match status" value="1"/>
</dbReference>
<dbReference type="PRINTS" id="PR00035">
    <property type="entry name" value="HTHGNTR"/>
</dbReference>
<dbReference type="NCBIfam" id="NF008491">
    <property type="entry name" value="PRK11402.1"/>
    <property type="match status" value="1"/>
</dbReference>
<gene>
    <name evidence="5" type="ORF">CWS01_02455</name>
</gene>
<dbReference type="SUPFAM" id="SSF46785">
    <property type="entry name" value="Winged helix' DNA-binding domain"/>
    <property type="match status" value="1"/>
</dbReference>
<keyword evidence="3" id="KW-0804">Transcription</keyword>
<keyword evidence="1" id="KW-0805">Transcription regulation</keyword>
<dbReference type="SMART" id="SM00345">
    <property type="entry name" value="HTH_GNTR"/>
    <property type="match status" value="1"/>
</dbReference>